<evidence type="ECO:0000256" key="12">
    <source>
        <dbReference type="ARBA" id="ARBA00023054"/>
    </source>
</evidence>
<evidence type="ECO:0000256" key="4">
    <source>
        <dbReference type="ARBA" id="ARBA00005366"/>
    </source>
</evidence>
<feature type="compositionally biased region" description="Acidic residues" evidence="19">
    <location>
        <begin position="80"/>
        <end position="100"/>
    </location>
</feature>
<evidence type="ECO:0000256" key="16">
    <source>
        <dbReference type="ARBA" id="ARBA00023328"/>
    </source>
</evidence>
<evidence type="ECO:0000256" key="2">
    <source>
        <dbReference type="ARBA" id="ARBA00004186"/>
    </source>
</evidence>
<keyword evidence="10" id="KW-0159">Chromosome partition</keyword>
<keyword evidence="12" id="KW-0175">Coiled coil</keyword>
<feature type="compositionally biased region" description="Polar residues" evidence="19">
    <location>
        <begin position="278"/>
        <end position="305"/>
    </location>
</feature>
<evidence type="ECO:0000256" key="7">
    <source>
        <dbReference type="ARBA" id="ARBA00022618"/>
    </source>
</evidence>
<evidence type="ECO:0000313" key="21">
    <source>
        <dbReference type="Proteomes" id="UP000807353"/>
    </source>
</evidence>
<evidence type="ECO:0000256" key="9">
    <source>
        <dbReference type="ARBA" id="ARBA00022776"/>
    </source>
</evidence>
<comment type="similarity">
    <text evidence="4">Belongs to the DASH complex DUO1 family.</text>
</comment>
<keyword evidence="8" id="KW-0493">Microtubule</keyword>
<evidence type="ECO:0000256" key="5">
    <source>
        <dbReference type="ARBA" id="ARBA00022454"/>
    </source>
</evidence>
<gene>
    <name evidence="20" type="ORF">BDZ94DRAFT_1255151</name>
</gene>
<evidence type="ECO:0000256" key="3">
    <source>
        <dbReference type="ARBA" id="ARBA00004629"/>
    </source>
</evidence>
<dbReference type="InterPro" id="IPR013960">
    <property type="entry name" value="DASH_Duo1"/>
</dbReference>
<evidence type="ECO:0000256" key="6">
    <source>
        <dbReference type="ARBA" id="ARBA00022490"/>
    </source>
</evidence>
<evidence type="ECO:0000256" key="10">
    <source>
        <dbReference type="ARBA" id="ARBA00022829"/>
    </source>
</evidence>
<dbReference type="GO" id="GO:0072686">
    <property type="term" value="C:mitotic spindle"/>
    <property type="evidence" value="ECO:0007669"/>
    <property type="project" value="InterPro"/>
</dbReference>
<evidence type="ECO:0000256" key="18">
    <source>
        <dbReference type="ARBA" id="ARBA00044358"/>
    </source>
</evidence>
<evidence type="ECO:0000256" key="17">
    <source>
        <dbReference type="ARBA" id="ARBA00044152"/>
    </source>
</evidence>
<keyword evidence="16" id="KW-0137">Centromere</keyword>
<dbReference type="EMBL" id="MU150250">
    <property type="protein sequence ID" value="KAF9465033.1"/>
    <property type="molecule type" value="Genomic_DNA"/>
</dbReference>
<comment type="subcellular location">
    <subcellularLocation>
        <location evidence="3">Chromosome</location>
        <location evidence="3">Centromere</location>
        <location evidence="3">Kinetochore</location>
    </subcellularLocation>
    <subcellularLocation>
        <location evidence="2">Cytoplasm</location>
        <location evidence="2">Cytoskeleton</location>
        <location evidence="2">Spindle</location>
    </subcellularLocation>
    <subcellularLocation>
        <location evidence="1">Nucleus</location>
    </subcellularLocation>
</comment>
<proteinExistence type="inferred from homology"/>
<reference evidence="20" key="1">
    <citation type="submission" date="2020-11" db="EMBL/GenBank/DDBJ databases">
        <authorList>
            <consortium name="DOE Joint Genome Institute"/>
            <person name="Ahrendt S."/>
            <person name="Riley R."/>
            <person name="Andreopoulos W."/>
            <person name="Labutti K."/>
            <person name="Pangilinan J."/>
            <person name="Ruiz-Duenas F.J."/>
            <person name="Barrasa J.M."/>
            <person name="Sanchez-Garcia M."/>
            <person name="Camarero S."/>
            <person name="Miyauchi S."/>
            <person name="Serrano A."/>
            <person name="Linde D."/>
            <person name="Babiker R."/>
            <person name="Drula E."/>
            <person name="Ayuso-Fernandez I."/>
            <person name="Pacheco R."/>
            <person name="Padilla G."/>
            <person name="Ferreira P."/>
            <person name="Barriuso J."/>
            <person name="Kellner H."/>
            <person name="Castanera R."/>
            <person name="Alfaro M."/>
            <person name="Ramirez L."/>
            <person name="Pisabarro A.G."/>
            <person name="Kuo A."/>
            <person name="Tritt A."/>
            <person name="Lipzen A."/>
            <person name="He G."/>
            <person name="Yan M."/>
            <person name="Ng V."/>
            <person name="Cullen D."/>
            <person name="Martin F."/>
            <person name="Rosso M.-N."/>
            <person name="Henrissat B."/>
            <person name="Hibbett D."/>
            <person name="Martinez A.T."/>
            <person name="Grigoriev I.V."/>
        </authorList>
    </citation>
    <scope>NUCLEOTIDE SEQUENCE</scope>
    <source>
        <strain evidence="20">CBS 247.69</strain>
    </source>
</reference>
<evidence type="ECO:0000256" key="8">
    <source>
        <dbReference type="ARBA" id="ARBA00022701"/>
    </source>
</evidence>
<dbReference type="OrthoDB" id="5599235at2759"/>
<dbReference type="AlphaFoldDB" id="A0A9P5Y813"/>
<dbReference type="PANTHER" id="PTHR28216:SF1">
    <property type="entry name" value="DASH COMPLEX SUBUNIT DUO1"/>
    <property type="match status" value="1"/>
</dbReference>
<evidence type="ECO:0000256" key="14">
    <source>
        <dbReference type="ARBA" id="ARBA00023242"/>
    </source>
</evidence>
<evidence type="ECO:0000256" key="11">
    <source>
        <dbReference type="ARBA" id="ARBA00022838"/>
    </source>
</evidence>
<dbReference type="PANTHER" id="PTHR28216">
    <property type="entry name" value="DASH COMPLEX SUBUNIT DUO1"/>
    <property type="match status" value="1"/>
</dbReference>
<keyword evidence="13" id="KW-0206">Cytoskeleton</keyword>
<evidence type="ECO:0000313" key="20">
    <source>
        <dbReference type="EMBL" id="KAF9465033.1"/>
    </source>
</evidence>
<feature type="compositionally biased region" description="Basic and acidic residues" evidence="19">
    <location>
        <begin position="212"/>
        <end position="243"/>
    </location>
</feature>
<protein>
    <recommendedName>
        <fullName evidence="17">DASH complex subunit DUO1</fullName>
    </recommendedName>
    <alternativeName>
        <fullName evidence="18">Outer kinetochore protein DUO1</fullName>
    </alternativeName>
</protein>
<evidence type="ECO:0000256" key="19">
    <source>
        <dbReference type="SAM" id="MobiDB-lite"/>
    </source>
</evidence>
<dbReference type="GO" id="GO:0005874">
    <property type="term" value="C:microtubule"/>
    <property type="evidence" value="ECO:0007669"/>
    <property type="project" value="UniProtKB-KW"/>
</dbReference>
<dbReference type="GO" id="GO:0007059">
    <property type="term" value="P:chromosome segregation"/>
    <property type="evidence" value="ECO:0007669"/>
    <property type="project" value="UniProtKB-KW"/>
</dbReference>
<keyword evidence="9" id="KW-0498">Mitosis</keyword>
<dbReference type="GO" id="GO:0051301">
    <property type="term" value="P:cell division"/>
    <property type="evidence" value="ECO:0007669"/>
    <property type="project" value="UniProtKB-KW"/>
</dbReference>
<keyword evidence="15" id="KW-0131">Cell cycle</keyword>
<feature type="region of interest" description="Disordered" evidence="19">
    <location>
        <begin position="1"/>
        <end position="105"/>
    </location>
</feature>
<keyword evidence="7" id="KW-0132">Cell division</keyword>
<evidence type="ECO:0000256" key="13">
    <source>
        <dbReference type="ARBA" id="ARBA00023212"/>
    </source>
</evidence>
<feature type="compositionally biased region" description="Low complexity" evidence="19">
    <location>
        <begin position="251"/>
        <end position="276"/>
    </location>
</feature>
<dbReference type="GO" id="GO:0042729">
    <property type="term" value="C:DASH complex"/>
    <property type="evidence" value="ECO:0007669"/>
    <property type="project" value="InterPro"/>
</dbReference>
<keyword evidence="14" id="KW-0539">Nucleus</keyword>
<keyword evidence="21" id="KW-1185">Reference proteome</keyword>
<evidence type="ECO:0000256" key="1">
    <source>
        <dbReference type="ARBA" id="ARBA00004123"/>
    </source>
</evidence>
<organism evidence="20 21">
    <name type="scientific">Collybia nuda</name>
    <dbReference type="NCBI Taxonomy" id="64659"/>
    <lineage>
        <taxon>Eukaryota</taxon>
        <taxon>Fungi</taxon>
        <taxon>Dikarya</taxon>
        <taxon>Basidiomycota</taxon>
        <taxon>Agaricomycotina</taxon>
        <taxon>Agaricomycetes</taxon>
        <taxon>Agaricomycetidae</taxon>
        <taxon>Agaricales</taxon>
        <taxon>Tricholomatineae</taxon>
        <taxon>Clitocybaceae</taxon>
        <taxon>Collybia</taxon>
    </lineage>
</organism>
<name>A0A9P5Y813_9AGAR</name>
<dbReference type="Proteomes" id="UP000807353">
    <property type="component" value="Unassembled WGS sequence"/>
</dbReference>
<evidence type="ECO:0000256" key="15">
    <source>
        <dbReference type="ARBA" id="ARBA00023306"/>
    </source>
</evidence>
<sequence>MFSPDSSDIVFPENENESRLLSESPILLSSHTGPGGDDLSISELSLPDRTAAFDQPFTLLAPSQDEPTTPTRSDSHDDSDPAEAEFGDGYNDDVDDFEQSEQEKRLKAKAREEKLQSDIFILRKLNASFASFNEALQDTRSANQRVAMQLEQTDALLNKYIHILSTSEDFAKLILDEQWQGAEEDEGVLERERVAQLEKERREAEEQILAAQREREQREKEERERMEQEERDRIEREKREKATTRGGIRGVRGTRASMRGTRGTTRTGSTGTTAGRPNSISAISSGNPSKLPTATGGVRTSTMGPSTRVPHKRT</sequence>
<keyword evidence="5" id="KW-0158">Chromosome</keyword>
<dbReference type="Pfam" id="PF08651">
    <property type="entry name" value="DASH_Duo1"/>
    <property type="match status" value="1"/>
</dbReference>
<comment type="caution">
    <text evidence="20">The sequence shown here is derived from an EMBL/GenBank/DDBJ whole genome shotgun (WGS) entry which is preliminary data.</text>
</comment>
<keyword evidence="6" id="KW-0963">Cytoplasm</keyword>
<feature type="region of interest" description="Disordered" evidence="19">
    <location>
        <begin position="212"/>
        <end position="314"/>
    </location>
</feature>
<accession>A0A9P5Y813</accession>
<keyword evidence="11" id="KW-0995">Kinetochore</keyword>
<dbReference type="GO" id="GO:0000278">
    <property type="term" value="P:mitotic cell cycle"/>
    <property type="evidence" value="ECO:0007669"/>
    <property type="project" value="InterPro"/>
</dbReference>